<evidence type="ECO:0000313" key="2">
    <source>
        <dbReference type="EMBL" id="KAJ3996935.1"/>
    </source>
</evidence>
<dbReference type="EMBL" id="MU790597">
    <property type="protein sequence ID" value="KAJ3996935.1"/>
    <property type="molecule type" value="Genomic_DNA"/>
</dbReference>
<evidence type="ECO:0000256" key="1">
    <source>
        <dbReference type="SAM" id="Phobius"/>
    </source>
</evidence>
<keyword evidence="1" id="KW-0812">Transmembrane</keyword>
<feature type="transmembrane region" description="Helical" evidence="1">
    <location>
        <begin position="12"/>
        <end position="38"/>
    </location>
</feature>
<protein>
    <submittedName>
        <fullName evidence="2">Uncharacterized protein</fullName>
    </submittedName>
</protein>
<evidence type="ECO:0000313" key="3">
    <source>
        <dbReference type="Proteomes" id="UP001163828"/>
    </source>
</evidence>
<comment type="caution">
    <text evidence="2">The sequence shown here is derived from an EMBL/GenBank/DDBJ whole genome shotgun (WGS) entry which is preliminary data.</text>
</comment>
<name>A0ABQ8QEH5_9AGAR</name>
<dbReference type="Proteomes" id="UP001163828">
    <property type="component" value="Unassembled WGS sequence"/>
</dbReference>
<proteinExistence type="predicted"/>
<keyword evidence="3" id="KW-1185">Reference proteome</keyword>
<reference evidence="2" key="1">
    <citation type="submission" date="2022-08" db="EMBL/GenBank/DDBJ databases">
        <authorList>
            <consortium name="DOE Joint Genome Institute"/>
            <person name="Min B."/>
            <person name="Riley R."/>
            <person name="Sierra-Patev S."/>
            <person name="Naranjo-Ortiz M."/>
            <person name="Looney B."/>
            <person name="Konkel Z."/>
            <person name="Slot J.C."/>
            <person name="Sakamoto Y."/>
            <person name="Steenwyk J.L."/>
            <person name="Rokas A."/>
            <person name="Carro J."/>
            <person name="Camarero S."/>
            <person name="Ferreira P."/>
            <person name="Molpeceres G."/>
            <person name="Ruiz-Duenas F.J."/>
            <person name="Serrano A."/>
            <person name="Henrissat B."/>
            <person name="Drula E."/>
            <person name="Hughes K.W."/>
            <person name="Mata J.L."/>
            <person name="Ishikawa N.K."/>
            <person name="Vargas-Isla R."/>
            <person name="Ushijima S."/>
            <person name="Smith C.A."/>
            <person name="Ahrendt S."/>
            <person name="Andreopoulos W."/>
            <person name="He G."/>
            <person name="Labutti K."/>
            <person name="Lipzen A."/>
            <person name="Ng V."/>
            <person name="Sandor L."/>
            <person name="Barry K."/>
            <person name="Martinez A.T."/>
            <person name="Xiao Y."/>
            <person name="Gibbons J.G."/>
            <person name="Terashima K."/>
            <person name="Hibbett D.S."/>
            <person name="Grigoriev I.V."/>
        </authorList>
    </citation>
    <scope>NUCLEOTIDE SEQUENCE</scope>
    <source>
        <strain evidence="2">TFB10827</strain>
    </source>
</reference>
<feature type="transmembrane region" description="Helical" evidence="1">
    <location>
        <begin position="44"/>
        <end position="62"/>
    </location>
</feature>
<sequence>MFVIRVKESAPQLDVCACIVSRNACTLFCLLINVWLTFPTVTRLSYTLSLFFIVSMCLAFLLKGFEPSSLNPCLKCSP</sequence>
<keyword evidence="1" id="KW-0472">Membrane</keyword>
<keyword evidence="1" id="KW-1133">Transmembrane helix</keyword>
<organism evidence="2 3">
    <name type="scientific">Lentinula boryana</name>
    <dbReference type="NCBI Taxonomy" id="40481"/>
    <lineage>
        <taxon>Eukaryota</taxon>
        <taxon>Fungi</taxon>
        <taxon>Dikarya</taxon>
        <taxon>Basidiomycota</taxon>
        <taxon>Agaricomycotina</taxon>
        <taxon>Agaricomycetes</taxon>
        <taxon>Agaricomycetidae</taxon>
        <taxon>Agaricales</taxon>
        <taxon>Marasmiineae</taxon>
        <taxon>Omphalotaceae</taxon>
        <taxon>Lentinula</taxon>
    </lineage>
</organism>
<accession>A0ABQ8QEH5</accession>
<gene>
    <name evidence="2" type="ORF">F5050DRAFT_1505710</name>
</gene>